<dbReference type="PROSITE" id="PS00028">
    <property type="entry name" value="ZINC_FINGER_C2H2_1"/>
    <property type="match status" value="3"/>
</dbReference>
<evidence type="ECO:0000256" key="10">
    <source>
        <dbReference type="ARBA" id="ARBA00023242"/>
    </source>
</evidence>
<comment type="subcellular location">
    <subcellularLocation>
        <location evidence="1">Nucleus</location>
    </subcellularLocation>
</comment>
<accession>A0A674JXT9</accession>
<keyword evidence="7" id="KW-0805">Transcription regulation</keyword>
<name>A0A674JXT9_9SAUR</name>
<dbReference type="PANTHER" id="PTHR24377">
    <property type="entry name" value="IP01015P-RELATED"/>
    <property type="match status" value="1"/>
</dbReference>
<evidence type="ECO:0000256" key="5">
    <source>
        <dbReference type="ARBA" id="ARBA00022771"/>
    </source>
</evidence>
<dbReference type="Pfam" id="PF13465">
    <property type="entry name" value="zf-H2C2_2"/>
    <property type="match status" value="1"/>
</dbReference>
<keyword evidence="6" id="KW-0862">Zinc</keyword>
<comment type="similarity">
    <text evidence="2">Belongs to the krueppel C2H2-type zinc-finger protein family.</text>
</comment>
<evidence type="ECO:0000256" key="9">
    <source>
        <dbReference type="ARBA" id="ARBA00023163"/>
    </source>
</evidence>
<dbReference type="Ensembl" id="ENSTMTT00000027159.1">
    <property type="protein sequence ID" value="ENSTMTP00000026210.1"/>
    <property type="gene ID" value="ENSTMTG00000019145.1"/>
</dbReference>
<dbReference type="InterPro" id="IPR050826">
    <property type="entry name" value="Krueppel_C2H2_ZnFinger"/>
</dbReference>
<dbReference type="GO" id="GO:0032502">
    <property type="term" value="P:developmental process"/>
    <property type="evidence" value="ECO:0007669"/>
    <property type="project" value="UniProtKB-ARBA"/>
</dbReference>
<reference evidence="14" key="1">
    <citation type="submission" date="2025-08" db="UniProtKB">
        <authorList>
            <consortium name="Ensembl"/>
        </authorList>
    </citation>
    <scope>IDENTIFICATION</scope>
</reference>
<keyword evidence="9" id="KW-0804">Transcription</keyword>
<evidence type="ECO:0000256" key="4">
    <source>
        <dbReference type="ARBA" id="ARBA00022737"/>
    </source>
</evidence>
<dbReference type="SMART" id="SM00355">
    <property type="entry name" value="ZnF_C2H2"/>
    <property type="match status" value="4"/>
</dbReference>
<protein>
    <recommendedName>
        <fullName evidence="13">C2H2-type domain-containing protein</fullName>
    </recommendedName>
</protein>
<dbReference type="Gene3D" id="3.30.160.60">
    <property type="entry name" value="Classic Zinc Finger"/>
    <property type="match status" value="4"/>
</dbReference>
<feature type="region of interest" description="Disordered" evidence="12">
    <location>
        <begin position="1"/>
        <end position="21"/>
    </location>
</feature>
<feature type="region of interest" description="Disordered" evidence="12">
    <location>
        <begin position="140"/>
        <end position="166"/>
    </location>
</feature>
<feature type="domain" description="C2H2-type" evidence="13">
    <location>
        <begin position="118"/>
        <end position="145"/>
    </location>
</feature>
<keyword evidence="5 11" id="KW-0863">Zinc-finger</keyword>
<keyword evidence="4" id="KW-0677">Repeat</keyword>
<dbReference type="AlphaFoldDB" id="A0A674JXT9"/>
<feature type="domain" description="C2H2-type" evidence="13">
    <location>
        <begin position="32"/>
        <end position="59"/>
    </location>
</feature>
<evidence type="ECO:0000256" key="6">
    <source>
        <dbReference type="ARBA" id="ARBA00022833"/>
    </source>
</evidence>
<dbReference type="GO" id="GO:0005634">
    <property type="term" value="C:nucleus"/>
    <property type="evidence" value="ECO:0007669"/>
    <property type="project" value="UniProtKB-SubCell"/>
</dbReference>
<dbReference type="FunFam" id="3.30.160.60:FF:000624">
    <property type="entry name" value="zinc finger protein 697"/>
    <property type="match status" value="1"/>
</dbReference>
<dbReference type="GO" id="GO:0008270">
    <property type="term" value="F:zinc ion binding"/>
    <property type="evidence" value="ECO:0007669"/>
    <property type="project" value="UniProtKB-KW"/>
</dbReference>
<sequence>MSDASRPSRAPAFPRLWDLRPHARSPPQGHGYGCPTCGKAFARSSALLRHEAAHRGEKPFRCAECGKGFAYGTASQLTEHQRVHTGERPYLCSVCGKTFAYSFLLRRHLKIHTGERPYPCPECPKAFKTSGHLQKHRLIHTRDSAAGGRRQRRKREAGPGADIPPKLAHCSPKLKASIPTQIGSKMHAQVKSQVYPHIGKLHPHIRSHRSQIQSWVHPKTDSKFHPKI</sequence>
<proteinExistence type="inferred from homology"/>
<evidence type="ECO:0000256" key="1">
    <source>
        <dbReference type="ARBA" id="ARBA00004123"/>
    </source>
</evidence>
<evidence type="ECO:0000256" key="12">
    <source>
        <dbReference type="SAM" id="MobiDB-lite"/>
    </source>
</evidence>
<feature type="domain" description="C2H2-type" evidence="13">
    <location>
        <begin position="90"/>
        <end position="117"/>
    </location>
</feature>
<evidence type="ECO:0000256" key="11">
    <source>
        <dbReference type="PROSITE-ProRule" id="PRU00042"/>
    </source>
</evidence>
<evidence type="ECO:0000256" key="7">
    <source>
        <dbReference type="ARBA" id="ARBA00023015"/>
    </source>
</evidence>
<keyword evidence="8" id="KW-0238">DNA-binding</keyword>
<evidence type="ECO:0000256" key="3">
    <source>
        <dbReference type="ARBA" id="ARBA00022723"/>
    </source>
</evidence>
<evidence type="ECO:0000313" key="14">
    <source>
        <dbReference type="Ensembl" id="ENSTMTP00000026210.1"/>
    </source>
</evidence>
<dbReference type="FunFam" id="3.30.160.60:FF:000202">
    <property type="entry name" value="Zinc finger protein 574"/>
    <property type="match status" value="1"/>
</dbReference>
<dbReference type="GeneTree" id="ENSGT01150000286971"/>
<reference evidence="14" key="2">
    <citation type="submission" date="2025-09" db="UniProtKB">
        <authorList>
            <consortium name="Ensembl"/>
        </authorList>
    </citation>
    <scope>IDENTIFICATION</scope>
</reference>
<feature type="domain" description="C2H2-type" evidence="13">
    <location>
        <begin position="60"/>
        <end position="89"/>
    </location>
</feature>
<dbReference type="GO" id="GO:0003677">
    <property type="term" value="F:DNA binding"/>
    <property type="evidence" value="ECO:0007669"/>
    <property type="project" value="UniProtKB-KW"/>
</dbReference>
<dbReference type="InterPro" id="IPR013087">
    <property type="entry name" value="Znf_C2H2_type"/>
</dbReference>
<keyword evidence="10" id="KW-0539">Nucleus</keyword>
<evidence type="ECO:0000259" key="13">
    <source>
        <dbReference type="PROSITE" id="PS50157"/>
    </source>
</evidence>
<keyword evidence="15" id="KW-1185">Reference proteome</keyword>
<dbReference type="FunFam" id="3.30.160.60:FF:000562">
    <property type="entry name" value="Zinc finger protein 786"/>
    <property type="match status" value="1"/>
</dbReference>
<organism evidence="14 15">
    <name type="scientific">Terrapene triunguis</name>
    <name type="common">Three-toed box turtle</name>
    <dbReference type="NCBI Taxonomy" id="2587831"/>
    <lineage>
        <taxon>Eukaryota</taxon>
        <taxon>Metazoa</taxon>
        <taxon>Chordata</taxon>
        <taxon>Craniata</taxon>
        <taxon>Vertebrata</taxon>
        <taxon>Euteleostomi</taxon>
        <taxon>Archelosauria</taxon>
        <taxon>Testudinata</taxon>
        <taxon>Testudines</taxon>
        <taxon>Cryptodira</taxon>
        <taxon>Durocryptodira</taxon>
        <taxon>Testudinoidea</taxon>
        <taxon>Emydidae</taxon>
        <taxon>Terrapene</taxon>
    </lineage>
</organism>
<dbReference type="FunFam" id="3.30.160.60:FF:000340">
    <property type="entry name" value="zinc finger protein 473 isoform X1"/>
    <property type="match status" value="1"/>
</dbReference>
<evidence type="ECO:0000256" key="8">
    <source>
        <dbReference type="ARBA" id="ARBA00023125"/>
    </source>
</evidence>
<dbReference type="Pfam" id="PF00096">
    <property type="entry name" value="zf-C2H2"/>
    <property type="match status" value="1"/>
</dbReference>
<evidence type="ECO:0000313" key="15">
    <source>
        <dbReference type="Proteomes" id="UP000472274"/>
    </source>
</evidence>
<evidence type="ECO:0000256" key="2">
    <source>
        <dbReference type="ARBA" id="ARBA00006991"/>
    </source>
</evidence>
<dbReference type="Proteomes" id="UP000472274">
    <property type="component" value="Unplaced"/>
</dbReference>
<keyword evidence="3" id="KW-0479">Metal-binding</keyword>
<dbReference type="InterPro" id="IPR036236">
    <property type="entry name" value="Znf_C2H2_sf"/>
</dbReference>
<dbReference type="SUPFAM" id="SSF57667">
    <property type="entry name" value="beta-beta-alpha zinc fingers"/>
    <property type="match status" value="2"/>
</dbReference>
<dbReference type="PROSITE" id="PS50157">
    <property type="entry name" value="ZINC_FINGER_C2H2_2"/>
    <property type="match status" value="4"/>
</dbReference>